<keyword evidence="1" id="KW-0843">Virulence</keyword>
<sequence length="711" mass="75927">MHDVMVATTHHRLDVDPPSEGSERRYRAMGLTGLIAMLLMATFAANSTADDSNLRSGAFTTMQTDDVAGTSTSTSTVSAIYIDDSGTISATSNSTTESTLRAVNIGMGCPEFQIAFDSATPGSSAPFRSFTLTKGTGYAYVALHLSKLWVPRGASVVLRAVEGFDSPDRTLNLSTSYPSGRSYSNVLASPLLSKEFRIEFYRNEGSPNTTEEDSDLIANTFSVTDSEATCFGFVVDSYYYVLMDNDNPIVSTDESICAVDNTKEAICYYDDDSTRIAFLAARSVARLLIPKGSSASAGCTAWLLGNQGHIMTNYHCVSTDDEASGTTVEFMAEASVCSDSVSCTSWGACPGDTISVSVDLVHANEALDYALLKLPSDGEQAAKTYGYLRLKTRDGVVGEQVYIPQHPLYEGKRIAMVDDYTNNVALLSLSASSCGTVGYSYSGDTQSGSSGSPVISFTDHGVIALHHCGEMCANTGIPAKRIIADLKENGIDVAEFDGVDDGSNSAANSERFPVYTPPAPEAVLPLTTRLTVDGAIILASSYVSIDSVKFTLSSDTDVSFDVLSVEISDNDTFYDLNGDCRASYLDSMIYLFPEGDSTPVFTVDDRQVDAGNDDGSVSYRDPFKHTFLKKGSYILAIAPTGASEDDVLAGKTKADYPPELYTCRTRGSYGSYKLRISSTIGDDPFIFTSLPATVAINPASCHKAADAICSN</sequence>
<dbReference type="Gene3D" id="2.40.10.10">
    <property type="entry name" value="Trypsin-like serine proteases"/>
    <property type="match status" value="2"/>
</dbReference>
<dbReference type="SUPFAM" id="SSF50494">
    <property type="entry name" value="Trypsin-like serine proteases"/>
    <property type="match status" value="1"/>
</dbReference>
<protein>
    <submittedName>
        <fullName evidence="3">Unnamed protein product</fullName>
    </submittedName>
</protein>
<reference evidence="3" key="1">
    <citation type="submission" date="2023-04" db="EMBL/GenBank/DDBJ databases">
        <title>Phytophthora lilii NBRC 32176.</title>
        <authorList>
            <person name="Ichikawa N."/>
            <person name="Sato H."/>
            <person name="Tonouchi N."/>
        </authorList>
    </citation>
    <scope>NUCLEOTIDE SEQUENCE</scope>
    <source>
        <strain evidence="3">NBRC 32176</strain>
    </source>
</reference>
<dbReference type="InterPro" id="IPR043504">
    <property type="entry name" value="Peptidase_S1_PA_chymotrypsin"/>
</dbReference>
<evidence type="ECO:0000256" key="1">
    <source>
        <dbReference type="ARBA" id="ARBA00023026"/>
    </source>
</evidence>
<dbReference type="OrthoDB" id="100767at2759"/>
<dbReference type="PANTHER" id="PTHR36234">
    <property type="entry name" value="LYSYL ENDOPEPTIDASE"/>
    <property type="match status" value="1"/>
</dbReference>
<evidence type="ECO:0000313" key="4">
    <source>
        <dbReference type="Proteomes" id="UP001165083"/>
    </source>
</evidence>
<gene>
    <name evidence="3" type="ORF">Plil01_001149100</name>
</gene>
<evidence type="ECO:0000256" key="2">
    <source>
        <dbReference type="SAM" id="MobiDB-lite"/>
    </source>
</evidence>
<dbReference type="PANTHER" id="PTHR36234:SF5">
    <property type="entry name" value="LYSYL ENDOPEPTIDASE"/>
    <property type="match status" value="1"/>
</dbReference>
<accession>A0A9W6X1X2</accession>
<proteinExistence type="predicted"/>
<evidence type="ECO:0000313" key="3">
    <source>
        <dbReference type="EMBL" id="GMF27466.1"/>
    </source>
</evidence>
<name>A0A9W6X1X2_9STRA</name>
<comment type="caution">
    <text evidence="3">The sequence shown here is derived from an EMBL/GenBank/DDBJ whole genome shotgun (WGS) entry which is preliminary data.</text>
</comment>
<organism evidence="3 4">
    <name type="scientific">Phytophthora lilii</name>
    <dbReference type="NCBI Taxonomy" id="2077276"/>
    <lineage>
        <taxon>Eukaryota</taxon>
        <taxon>Sar</taxon>
        <taxon>Stramenopiles</taxon>
        <taxon>Oomycota</taxon>
        <taxon>Peronosporomycetes</taxon>
        <taxon>Peronosporales</taxon>
        <taxon>Peronosporaceae</taxon>
        <taxon>Phytophthora</taxon>
    </lineage>
</organism>
<feature type="compositionally biased region" description="Basic and acidic residues" evidence="2">
    <location>
        <begin position="11"/>
        <end position="23"/>
    </location>
</feature>
<feature type="region of interest" description="Disordered" evidence="2">
    <location>
        <begin position="1"/>
        <end position="23"/>
    </location>
</feature>
<dbReference type="InterPro" id="IPR009003">
    <property type="entry name" value="Peptidase_S1_PA"/>
</dbReference>
<dbReference type="Proteomes" id="UP001165083">
    <property type="component" value="Unassembled WGS sequence"/>
</dbReference>
<dbReference type="EMBL" id="BSXW01000662">
    <property type="protein sequence ID" value="GMF27466.1"/>
    <property type="molecule type" value="Genomic_DNA"/>
</dbReference>
<keyword evidence="4" id="KW-1185">Reference proteome</keyword>
<dbReference type="Pfam" id="PF13365">
    <property type="entry name" value="Trypsin_2"/>
    <property type="match status" value="1"/>
</dbReference>
<dbReference type="AlphaFoldDB" id="A0A9W6X1X2"/>